<accession>A0A392TBM9</accession>
<proteinExistence type="predicted"/>
<comment type="caution">
    <text evidence="1">The sequence shown here is derived from an EMBL/GenBank/DDBJ whole genome shotgun (WGS) entry which is preliminary data.</text>
</comment>
<dbReference type="EMBL" id="LXQA010530717">
    <property type="protein sequence ID" value="MCI57536.1"/>
    <property type="molecule type" value="Genomic_DNA"/>
</dbReference>
<protein>
    <submittedName>
        <fullName evidence="1">Uncharacterized protein</fullName>
    </submittedName>
</protein>
<feature type="non-terminal residue" evidence="1">
    <location>
        <position position="55"/>
    </location>
</feature>
<reference evidence="1 2" key="1">
    <citation type="journal article" date="2018" name="Front. Plant Sci.">
        <title>Red Clover (Trifolium pratense) and Zigzag Clover (T. medium) - A Picture of Genomic Similarities and Differences.</title>
        <authorList>
            <person name="Dluhosova J."/>
            <person name="Istvanek J."/>
            <person name="Nedelnik J."/>
            <person name="Repkova J."/>
        </authorList>
    </citation>
    <scope>NUCLEOTIDE SEQUENCE [LARGE SCALE GENOMIC DNA]</scope>
    <source>
        <strain evidence="2">cv. 10/8</strain>
        <tissue evidence="1">Leaf</tissue>
    </source>
</reference>
<evidence type="ECO:0000313" key="2">
    <source>
        <dbReference type="Proteomes" id="UP000265520"/>
    </source>
</evidence>
<keyword evidence="2" id="KW-1185">Reference proteome</keyword>
<evidence type="ECO:0000313" key="1">
    <source>
        <dbReference type="EMBL" id="MCI57536.1"/>
    </source>
</evidence>
<sequence length="55" mass="6153">MDFKFPSCLGSIKELTFAKVSYTFQKSHGVEEVHGMLKKGSLDPLMSDTLWSAND</sequence>
<dbReference type="AlphaFoldDB" id="A0A392TBM9"/>
<organism evidence="1 2">
    <name type="scientific">Trifolium medium</name>
    <dbReference type="NCBI Taxonomy" id="97028"/>
    <lineage>
        <taxon>Eukaryota</taxon>
        <taxon>Viridiplantae</taxon>
        <taxon>Streptophyta</taxon>
        <taxon>Embryophyta</taxon>
        <taxon>Tracheophyta</taxon>
        <taxon>Spermatophyta</taxon>
        <taxon>Magnoliopsida</taxon>
        <taxon>eudicotyledons</taxon>
        <taxon>Gunneridae</taxon>
        <taxon>Pentapetalae</taxon>
        <taxon>rosids</taxon>
        <taxon>fabids</taxon>
        <taxon>Fabales</taxon>
        <taxon>Fabaceae</taxon>
        <taxon>Papilionoideae</taxon>
        <taxon>50 kb inversion clade</taxon>
        <taxon>NPAAA clade</taxon>
        <taxon>Hologalegina</taxon>
        <taxon>IRL clade</taxon>
        <taxon>Trifolieae</taxon>
        <taxon>Trifolium</taxon>
    </lineage>
</organism>
<dbReference type="Proteomes" id="UP000265520">
    <property type="component" value="Unassembled WGS sequence"/>
</dbReference>
<name>A0A392TBM9_9FABA</name>